<feature type="compositionally biased region" description="Basic residues" evidence="1">
    <location>
        <begin position="77"/>
        <end position="87"/>
    </location>
</feature>
<evidence type="ECO:0000256" key="1">
    <source>
        <dbReference type="SAM" id="MobiDB-lite"/>
    </source>
</evidence>
<proteinExistence type="predicted"/>
<feature type="compositionally biased region" description="Low complexity" evidence="1">
    <location>
        <begin position="305"/>
        <end position="317"/>
    </location>
</feature>
<evidence type="ECO:0000313" key="3">
    <source>
        <dbReference type="Proteomes" id="UP001147760"/>
    </source>
</evidence>
<dbReference type="AlphaFoldDB" id="A0A9W9X964"/>
<evidence type="ECO:0000313" key="2">
    <source>
        <dbReference type="EMBL" id="KAJ5486454.1"/>
    </source>
</evidence>
<name>A0A9W9X964_9EURO</name>
<gene>
    <name evidence="2" type="ORF">N7530_000754</name>
</gene>
<feature type="compositionally biased region" description="Polar residues" evidence="1">
    <location>
        <begin position="126"/>
        <end position="148"/>
    </location>
</feature>
<reference evidence="2" key="2">
    <citation type="journal article" date="2023" name="IMA Fungus">
        <title>Comparative genomic study of the Penicillium genus elucidates a diverse pangenome and 15 lateral gene transfer events.</title>
        <authorList>
            <person name="Petersen C."/>
            <person name="Sorensen T."/>
            <person name="Nielsen M.R."/>
            <person name="Sondergaard T.E."/>
            <person name="Sorensen J.L."/>
            <person name="Fitzpatrick D.A."/>
            <person name="Frisvad J.C."/>
            <person name="Nielsen K.L."/>
        </authorList>
    </citation>
    <scope>NUCLEOTIDE SEQUENCE</scope>
    <source>
        <strain evidence="2">IBT 17660</strain>
    </source>
</reference>
<accession>A0A9W9X964</accession>
<organism evidence="2 3">
    <name type="scientific">Penicillium desertorum</name>
    <dbReference type="NCBI Taxonomy" id="1303715"/>
    <lineage>
        <taxon>Eukaryota</taxon>
        <taxon>Fungi</taxon>
        <taxon>Dikarya</taxon>
        <taxon>Ascomycota</taxon>
        <taxon>Pezizomycotina</taxon>
        <taxon>Eurotiomycetes</taxon>
        <taxon>Eurotiomycetidae</taxon>
        <taxon>Eurotiales</taxon>
        <taxon>Aspergillaceae</taxon>
        <taxon>Penicillium</taxon>
    </lineage>
</organism>
<feature type="region of interest" description="Disordered" evidence="1">
    <location>
        <begin position="126"/>
        <end position="220"/>
    </location>
</feature>
<feature type="compositionally biased region" description="Polar residues" evidence="1">
    <location>
        <begin position="329"/>
        <end position="338"/>
    </location>
</feature>
<comment type="caution">
    <text evidence="2">The sequence shown here is derived from an EMBL/GenBank/DDBJ whole genome shotgun (WGS) entry which is preliminary data.</text>
</comment>
<feature type="compositionally biased region" description="Low complexity" evidence="1">
    <location>
        <begin position="51"/>
        <end position="75"/>
    </location>
</feature>
<feature type="region of interest" description="Disordered" evidence="1">
    <location>
        <begin position="257"/>
        <end position="338"/>
    </location>
</feature>
<dbReference type="OrthoDB" id="5366332at2759"/>
<keyword evidence="3" id="KW-1185">Reference proteome</keyword>
<feature type="compositionally biased region" description="Basic and acidic residues" evidence="1">
    <location>
        <begin position="257"/>
        <end position="283"/>
    </location>
</feature>
<dbReference type="Proteomes" id="UP001147760">
    <property type="component" value="Unassembled WGS sequence"/>
</dbReference>
<reference evidence="2" key="1">
    <citation type="submission" date="2022-12" db="EMBL/GenBank/DDBJ databases">
        <authorList>
            <person name="Petersen C."/>
        </authorList>
    </citation>
    <scope>NUCLEOTIDE SEQUENCE</scope>
    <source>
        <strain evidence="2">IBT 17660</strain>
    </source>
</reference>
<protein>
    <submittedName>
        <fullName evidence="2">Uncharacterized protein</fullName>
    </submittedName>
</protein>
<sequence>MASVTCLALEPSLASKCEPLVTELKGYPYIPPSEMAKVKRIDPPGNEPGRRQSQTSTSTSISHSRSASRSTVPSRPNSRRSSFHSPRRAVPNAAIVPITTTRSSIQDKRESLLALHRESCRLFQGEVSNRSSTETRPSLHRTASATYRSQHESHASEKGNSAPSSPIIPSYSGFRFEPGSTLPNSTSPPHFITPRDRSNTLPSRHHHSPSSSSIQVPATVMEWTSPDTRRREYEKIDRASSGVRGLWRRVAPRCFQPRDSRTPFFEEGKTEREGSVRRFRMDIPDEEPESESQGKSQQRLDFLGKTSTSKSNANSKSPDGARRRWTCLRSKTSPLPNA</sequence>
<dbReference type="EMBL" id="JAPWDO010000001">
    <property type="protein sequence ID" value="KAJ5486454.1"/>
    <property type="molecule type" value="Genomic_DNA"/>
</dbReference>
<feature type="region of interest" description="Disordered" evidence="1">
    <location>
        <begin position="28"/>
        <end position="106"/>
    </location>
</feature>